<gene>
    <name evidence="1" type="ORF">UFOPK2362_00364</name>
</gene>
<evidence type="ECO:0000313" key="1">
    <source>
        <dbReference type="EMBL" id="CAB4680540.1"/>
    </source>
</evidence>
<dbReference type="AlphaFoldDB" id="A0A6J6N1Q6"/>
<protein>
    <submittedName>
        <fullName evidence="1">Unannotated protein</fullName>
    </submittedName>
</protein>
<name>A0A6J6N1Q6_9ZZZZ</name>
<proteinExistence type="predicted"/>
<organism evidence="1">
    <name type="scientific">freshwater metagenome</name>
    <dbReference type="NCBI Taxonomy" id="449393"/>
    <lineage>
        <taxon>unclassified sequences</taxon>
        <taxon>metagenomes</taxon>
        <taxon>ecological metagenomes</taxon>
    </lineage>
</organism>
<sequence>MAKTSAVIEQPHLIGAAIFGAAINAAQNWLAISSTIPSAKSTPSAASFRSDWTNKRSYKGFYTFTTDRTPGGYID</sequence>
<accession>A0A6J6N1Q6</accession>
<reference evidence="1" key="1">
    <citation type="submission" date="2020-05" db="EMBL/GenBank/DDBJ databases">
        <authorList>
            <person name="Chiriac C."/>
            <person name="Salcher M."/>
            <person name="Ghai R."/>
            <person name="Kavagutti S V."/>
        </authorList>
    </citation>
    <scope>NUCLEOTIDE SEQUENCE</scope>
</reference>
<dbReference type="EMBL" id="CAEZXI010000024">
    <property type="protein sequence ID" value="CAB4680540.1"/>
    <property type="molecule type" value="Genomic_DNA"/>
</dbReference>